<accession>A0A5Y1WLV9</accession>
<evidence type="ECO:0000313" key="1">
    <source>
        <dbReference type="EMBL" id="ECC1608991.1"/>
    </source>
</evidence>
<organism evidence="1">
    <name type="scientific">Salmonella enterica subsp. salamae</name>
    <dbReference type="NCBI Taxonomy" id="59202"/>
    <lineage>
        <taxon>Bacteria</taxon>
        <taxon>Pseudomonadati</taxon>
        <taxon>Pseudomonadota</taxon>
        <taxon>Gammaproteobacteria</taxon>
        <taxon>Enterobacterales</taxon>
        <taxon>Enterobacteriaceae</taxon>
        <taxon>Salmonella</taxon>
    </lineage>
</organism>
<protein>
    <submittedName>
        <fullName evidence="1">CaiF/GrlA family transcriptional regulator</fullName>
    </submittedName>
</protein>
<dbReference type="InterPro" id="IPR020357">
    <property type="entry name" value="Tscrpt_reg_CaiF/GrlA"/>
</dbReference>
<gene>
    <name evidence="1" type="ORF">FNI14_24130</name>
</gene>
<comment type="caution">
    <text evidence="1">The sequence shown here is derived from an EMBL/GenBank/DDBJ whole genome shotgun (WGS) entry which is preliminary data.</text>
</comment>
<dbReference type="Gene3D" id="1.10.10.10">
    <property type="entry name" value="Winged helix-like DNA-binding domain superfamily/Winged helix DNA-binding domain"/>
    <property type="match status" value="1"/>
</dbReference>
<dbReference type="InterPro" id="IPR036388">
    <property type="entry name" value="WH-like_DNA-bd_sf"/>
</dbReference>
<proteinExistence type="predicted"/>
<dbReference type="Pfam" id="PF07180">
    <property type="entry name" value="CaiF_GrlA"/>
    <property type="match status" value="1"/>
</dbReference>
<dbReference type="EMBL" id="AAIAJV010000046">
    <property type="protein sequence ID" value="ECC1608991.1"/>
    <property type="molecule type" value="Genomic_DNA"/>
</dbReference>
<dbReference type="GO" id="GO:0006351">
    <property type="term" value="P:DNA-templated transcription"/>
    <property type="evidence" value="ECO:0007669"/>
    <property type="project" value="InterPro"/>
</dbReference>
<reference evidence="1" key="1">
    <citation type="submission" date="2019-07" db="EMBL/GenBank/DDBJ databases">
        <authorList>
            <person name="Ashton P.M."/>
            <person name="Dallman T."/>
            <person name="Nair S."/>
            <person name="De Pinna E."/>
            <person name="Peters T."/>
            <person name="Grant K."/>
        </authorList>
    </citation>
    <scope>NUCLEOTIDE SEQUENCE</scope>
    <source>
        <strain evidence="1">646013</strain>
    </source>
</reference>
<sequence length="134" mass="16011">MKKKDDITLPESLSIYADEPLYILVSIWCKMQNKWISRNDITEAFGINLRRASFIMSYISRRKDRVTFRVRQVTYNKLHYKRLEIYVDDVEIEDPENKRCPVTRTGGKVYRVGNGMVGQSNIWNEMLMRRNKKQ</sequence>
<name>A0A5Y1WLV9_SALER</name>
<dbReference type="AlphaFoldDB" id="A0A5Y1WLV9"/>